<dbReference type="Gene3D" id="2.60.40.1760">
    <property type="entry name" value="glycosyl hydrolase (family 31)"/>
    <property type="match status" value="1"/>
</dbReference>
<evidence type="ECO:0000313" key="20">
    <source>
        <dbReference type="Proteomes" id="UP001172155"/>
    </source>
</evidence>
<dbReference type="Proteomes" id="UP001172155">
    <property type="component" value="Unassembled WGS sequence"/>
</dbReference>
<keyword evidence="8" id="KW-0256">Endoplasmic reticulum</keyword>
<dbReference type="PANTHER" id="PTHR22762">
    <property type="entry name" value="ALPHA-GLUCOSIDASE"/>
    <property type="match status" value="1"/>
</dbReference>
<dbReference type="InterPro" id="IPR048395">
    <property type="entry name" value="Glyco_hydro_31_C"/>
</dbReference>
<evidence type="ECO:0000256" key="14">
    <source>
        <dbReference type="SAM" id="SignalP"/>
    </source>
</evidence>
<sequence>MAPPALLSSKWATSLCVLSALSALFTPAVAVKEHDFKKCVQSGFCKRNREFADHALGAGAWQSPYNVQADSASFKDGQLQATVLKTINDQGETVRLPLTVSFLESGTARVTVNEEKRQRGDIELRHDSKARKERYNGAEEWVIVGGLAVDKAAKIAHEDKNQITIQYGPASKFEAVIRFSPFTVDFKRDGKSQIKFNDKGLLNVEHWRRKIEPPPEPEKKEGEEAAPEEAAPEESKKDETPKGEDESTWWDETFGSNTDTKPRGPEAIGLDISFVGYEHVFGIPSHAGPLALKETRGGEGKYTDPYRLYNADVFEYILDSPMTLYGAIPFMQAHRKDSSVGVLWLNAAETWVDITKAKDSKNPLALGVGAKTTTTTHWISESGLLDAFVFLGPTPRDLTQKYGELTGTTAMPQEFAIGYHQCRWNYNSEEDVETVDAKMDKAKMPYDVIWLDIEYTDEKKYFTWDAHSFPHPINMGKVLDNHGRKLVTIIDPHIKNVEYPVDQELKAKELGVKNKEGNLFEGWCWPGSSHWIDGFSPAAREWWASLFKYDKFKGTMENTWIWNDMNEPSVFNGPETTMPKDNLHHENWEHRDVHNIYGMTFHNATHHALQSRKTGEHVRPFVLTRSFFAGSQRIGAMWTGDNQAAWDHLKASIPMLLSQGISGFPFSGADVGGFFGNPEKDLLTRWYQAGAFYPFFRGHAHIDARRREPYLAGEPYSTIIAAALRLRYALLPSWYTAFHQAYVDGTPIIKPMFYTHPSEEEGFDMDDQFFVGNTGLLVKPITDQDRVATDIWIPDNELYYDYFTYQIIPASKGKRVTIDAPLEKVPILMQGGHVFARRDRPRRSSALMRWDDYTLVVTVGRDGKTAEGDLYVDDGETYDFEKGQYVHRRFVLDGAKTITSTDAEGRAPKAAEDGEWLRKFRGVVVDKIVVVGAPASWASKKEVKVEADGKTSTAKMEYTAASGGRAAFAVIKKVGASVAGDWKVVV</sequence>
<evidence type="ECO:0000256" key="7">
    <source>
        <dbReference type="ARBA" id="ARBA00022801"/>
    </source>
</evidence>
<comment type="similarity">
    <text evidence="4 12">Belongs to the glycosyl hydrolase 31 family.</text>
</comment>
<evidence type="ECO:0000256" key="11">
    <source>
        <dbReference type="ARBA" id="ARBA00042895"/>
    </source>
</evidence>
<accession>A0AA40F738</accession>
<dbReference type="GO" id="GO:0030246">
    <property type="term" value="F:carbohydrate binding"/>
    <property type="evidence" value="ECO:0007669"/>
    <property type="project" value="InterPro"/>
</dbReference>
<evidence type="ECO:0000256" key="10">
    <source>
        <dbReference type="ARBA" id="ARBA00023295"/>
    </source>
</evidence>
<evidence type="ECO:0000259" key="16">
    <source>
        <dbReference type="Pfam" id="PF13802"/>
    </source>
</evidence>
<dbReference type="CDD" id="cd14752">
    <property type="entry name" value="GH31_N"/>
    <property type="match status" value="1"/>
</dbReference>
<proteinExistence type="inferred from homology"/>
<keyword evidence="9" id="KW-0325">Glycoprotein</keyword>
<protein>
    <recommendedName>
        <fullName evidence="5">alpha-glucosidase</fullName>
        <ecNumber evidence="5">3.2.1.20</ecNumber>
    </recommendedName>
    <alternativeName>
        <fullName evidence="11">Glucosidase II subunit alpha</fullName>
    </alternativeName>
</protein>
<organism evidence="19 20">
    <name type="scientific">Schizothecium vesticola</name>
    <dbReference type="NCBI Taxonomy" id="314040"/>
    <lineage>
        <taxon>Eukaryota</taxon>
        <taxon>Fungi</taxon>
        <taxon>Dikarya</taxon>
        <taxon>Ascomycota</taxon>
        <taxon>Pezizomycotina</taxon>
        <taxon>Sordariomycetes</taxon>
        <taxon>Sordariomycetidae</taxon>
        <taxon>Sordariales</taxon>
        <taxon>Schizotheciaceae</taxon>
        <taxon>Schizothecium</taxon>
    </lineage>
</organism>
<feature type="chain" id="PRO_5041233006" description="alpha-glucosidase" evidence="14">
    <location>
        <begin position="31"/>
        <end position="986"/>
    </location>
</feature>
<keyword evidence="10 12" id="KW-0326">Glycosidase</keyword>
<dbReference type="SUPFAM" id="SSF74650">
    <property type="entry name" value="Galactose mutarotase-like"/>
    <property type="match status" value="1"/>
</dbReference>
<comment type="pathway">
    <text evidence="3">Glycan metabolism; N-glycan metabolism.</text>
</comment>
<feature type="domain" description="Glycoside hydrolase family 31 N-terminal" evidence="16">
    <location>
        <begin position="97"/>
        <end position="353"/>
    </location>
</feature>
<dbReference type="GO" id="GO:0005975">
    <property type="term" value="P:carbohydrate metabolic process"/>
    <property type="evidence" value="ECO:0007669"/>
    <property type="project" value="InterPro"/>
</dbReference>
<dbReference type="EMBL" id="JAUKUD010000002">
    <property type="protein sequence ID" value="KAK0752197.1"/>
    <property type="molecule type" value="Genomic_DNA"/>
</dbReference>
<feature type="region of interest" description="Disordered" evidence="13">
    <location>
        <begin position="207"/>
        <end position="265"/>
    </location>
</feature>
<dbReference type="InterPro" id="IPR011013">
    <property type="entry name" value="Gal_mutarotase_sf_dom"/>
</dbReference>
<feature type="domain" description="Glycosyl hydrolase family 31 C-terminal" evidence="18">
    <location>
        <begin position="745"/>
        <end position="834"/>
    </location>
</feature>
<dbReference type="GO" id="GO:0006491">
    <property type="term" value="P:N-glycan processing"/>
    <property type="evidence" value="ECO:0007669"/>
    <property type="project" value="TreeGrafter"/>
</dbReference>
<feature type="compositionally biased region" description="Basic and acidic residues" evidence="13">
    <location>
        <begin position="233"/>
        <end position="245"/>
    </location>
</feature>
<evidence type="ECO:0000313" key="19">
    <source>
        <dbReference type="EMBL" id="KAK0752197.1"/>
    </source>
</evidence>
<dbReference type="GO" id="GO:0004558">
    <property type="term" value="F:alpha-1,4-glucosidase activity"/>
    <property type="evidence" value="ECO:0007669"/>
    <property type="project" value="UniProtKB-EC"/>
</dbReference>
<evidence type="ECO:0000256" key="4">
    <source>
        <dbReference type="ARBA" id="ARBA00007806"/>
    </source>
</evidence>
<dbReference type="GO" id="GO:0017177">
    <property type="term" value="C:glucosidase II complex"/>
    <property type="evidence" value="ECO:0007669"/>
    <property type="project" value="TreeGrafter"/>
</dbReference>
<evidence type="ECO:0000256" key="8">
    <source>
        <dbReference type="ARBA" id="ARBA00022824"/>
    </source>
</evidence>
<dbReference type="Gene3D" id="3.20.20.80">
    <property type="entry name" value="Glycosidases"/>
    <property type="match status" value="2"/>
</dbReference>
<dbReference type="InterPro" id="IPR017853">
    <property type="entry name" value="GH"/>
</dbReference>
<dbReference type="CDD" id="cd06603">
    <property type="entry name" value="GH31_GANC_GANAB_alpha"/>
    <property type="match status" value="1"/>
</dbReference>
<feature type="domain" description="DUF5110" evidence="17">
    <location>
        <begin position="857"/>
        <end position="910"/>
    </location>
</feature>
<keyword evidence="20" id="KW-1185">Reference proteome</keyword>
<evidence type="ECO:0000256" key="1">
    <source>
        <dbReference type="ARBA" id="ARBA00001657"/>
    </source>
</evidence>
<comment type="subcellular location">
    <subcellularLocation>
        <location evidence="2">Endoplasmic reticulum</location>
    </subcellularLocation>
</comment>
<feature type="domain" description="Glycoside hydrolase family 31 TIM barrel" evidence="15">
    <location>
        <begin position="409"/>
        <end position="737"/>
    </location>
</feature>
<dbReference type="Pfam" id="PF13802">
    <property type="entry name" value="Gal_mutarotas_2"/>
    <property type="match status" value="1"/>
</dbReference>
<dbReference type="AlphaFoldDB" id="A0AA40F738"/>
<evidence type="ECO:0000256" key="12">
    <source>
        <dbReference type="RuleBase" id="RU361185"/>
    </source>
</evidence>
<dbReference type="Pfam" id="PF17137">
    <property type="entry name" value="DUF5110"/>
    <property type="match status" value="1"/>
</dbReference>
<dbReference type="PANTHER" id="PTHR22762:SF54">
    <property type="entry name" value="BCDNA.GH04962"/>
    <property type="match status" value="1"/>
</dbReference>
<dbReference type="InterPro" id="IPR013780">
    <property type="entry name" value="Glyco_hydro_b"/>
</dbReference>
<comment type="catalytic activity">
    <reaction evidence="1">
        <text>Hydrolysis of terminal, non-reducing (1-&gt;4)-linked alpha-D-glucose residues with release of alpha-D-glucose.</text>
        <dbReference type="EC" id="3.2.1.20"/>
    </reaction>
</comment>
<dbReference type="Pfam" id="PF01055">
    <property type="entry name" value="Glyco_hydro_31_2nd"/>
    <property type="match status" value="1"/>
</dbReference>
<dbReference type="InterPro" id="IPR025887">
    <property type="entry name" value="Glyco_hydro_31_N_dom"/>
</dbReference>
<evidence type="ECO:0000256" key="5">
    <source>
        <dbReference type="ARBA" id="ARBA00012741"/>
    </source>
</evidence>
<name>A0AA40F738_9PEZI</name>
<evidence type="ECO:0000259" key="17">
    <source>
        <dbReference type="Pfam" id="PF17137"/>
    </source>
</evidence>
<dbReference type="Gene3D" id="2.60.40.1180">
    <property type="entry name" value="Golgi alpha-mannosidase II"/>
    <property type="match status" value="2"/>
</dbReference>
<evidence type="ECO:0000259" key="15">
    <source>
        <dbReference type="Pfam" id="PF01055"/>
    </source>
</evidence>
<reference evidence="19" key="1">
    <citation type="submission" date="2023-06" db="EMBL/GenBank/DDBJ databases">
        <title>Genome-scale phylogeny and comparative genomics of the fungal order Sordariales.</title>
        <authorList>
            <consortium name="Lawrence Berkeley National Laboratory"/>
            <person name="Hensen N."/>
            <person name="Bonometti L."/>
            <person name="Westerberg I."/>
            <person name="Brannstrom I.O."/>
            <person name="Guillou S."/>
            <person name="Cros-Aarteil S."/>
            <person name="Calhoun S."/>
            <person name="Haridas S."/>
            <person name="Kuo A."/>
            <person name="Mondo S."/>
            <person name="Pangilinan J."/>
            <person name="Riley R."/>
            <person name="LaButti K."/>
            <person name="Andreopoulos B."/>
            <person name="Lipzen A."/>
            <person name="Chen C."/>
            <person name="Yanf M."/>
            <person name="Daum C."/>
            <person name="Ng V."/>
            <person name="Clum A."/>
            <person name="Steindorff A."/>
            <person name="Ohm R."/>
            <person name="Martin F."/>
            <person name="Silar P."/>
            <person name="Natvig D."/>
            <person name="Lalanne C."/>
            <person name="Gautier V."/>
            <person name="Ament-velasquez S.L."/>
            <person name="Kruys A."/>
            <person name="Hutchinson M.I."/>
            <person name="Powell A.J."/>
            <person name="Barry K."/>
            <person name="Miller A.N."/>
            <person name="Grigoriev I.V."/>
            <person name="Debuchy R."/>
            <person name="Gladieux P."/>
            <person name="Thoren M.H."/>
            <person name="Johannesson H."/>
        </authorList>
    </citation>
    <scope>NUCLEOTIDE SEQUENCE</scope>
    <source>
        <strain evidence="19">SMH3187-1</strain>
    </source>
</reference>
<dbReference type="InterPro" id="IPR000322">
    <property type="entry name" value="Glyco_hydro_31_TIM"/>
</dbReference>
<evidence type="ECO:0000256" key="13">
    <source>
        <dbReference type="SAM" id="MobiDB-lite"/>
    </source>
</evidence>
<dbReference type="InterPro" id="IPR033403">
    <property type="entry name" value="DUF5110"/>
</dbReference>
<evidence type="ECO:0000256" key="9">
    <source>
        <dbReference type="ARBA" id="ARBA00023180"/>
    </source>
</evidence>
<evidence type="ECO:0000256" key="3">
    <source>
        <dbReference type="ARBA" id="ARBA00004833"/>
    </source>
</evidence>
<feature type="signal peptide" evidence="14">
    <location>
        <begin position="1"/>
        <end position="30"/>
    </location>
</feature>
<dbReference type="SUPFAM" id="SSF51445">
    <property type="entry name" value="(Trans)glycosidases"/>
    <property type="match status" value="1"/>
</dbReference>
<dbReference type="Pfam" id="PF21365">
    <property type="entry name" value="Glyco_hydro_31_3rd"/>
    <property type="match status" value="1"/>
</dbReference>
<keyword evidence="7 12" id="KW-0378">Hydrolase</keyword>
<gene>
    <name evidence="19" type="ORF">B0T18DRAFT_363193</name>
</gene>
<dbReference type="SUPFAM" id="SSF51011">
    <property type="entry name" value="Glycosyl hydrolase domain"/>
    <property type="match status" value="1"/>
</dbReference>
<feature type="compositionally biased region" description="Basic and acidic residues" evidence="13">
    <location>
        <begin position="210"/>
        <end position="223"/>
    </location>
</feature>
<evidence type="ECO:0000259" key="18">
    <source>
        <dbReference type="Pfam" id="PF21365"/>
    </source>
</evidence>
<dbReference type="EC" id="3.2.1.20" evidence="5"/>
<comment type="caution">
    <text evidence="19">The sequence shown here is derived from an EMBL/GenBank/DDBJ whole genome shotgun (WGS) entry which is preliminary data.</text>
</comment>
<evidence type="ECO:0000256" key="2">
    <source>
        <dbReference type="ARBA" id="ARBA00004240"/>
    </source>
</evidence>
<evidence type="ECO:0000256" key="6">
    <source>
        <dbReference type="ARBA" id="ARBA00022729"/>
    </source>
</evidence>
<keyword evidence="6 14" id="KW-0732">Signal</keyword>